<evidence type="ECO:0000256" key="3">
    <source>
        <dbReference type="ARBA" id="ARBA00022857"/>
    </source>
</evidence>
<keyword evidence="3" id="KW-0521">NADP</keyword>
<evidence type="ECO:0000256" key="5">
    <source>
        <dbReference type="SAM" id="Phobius"/>
    </source>
</evidence>
<dbReference type="Proteomes" id="UP000694722">
    <property type="component" value="Unplaced"/>
</dbReference>
<keyword evidence="5" id="KW-1133">Transmembrane helix</keyword>
<dbReference type="Ensembl" id="ENSSSCT00040041501.1">
    <property type="protein sequence ID" value="ENSSSCP00040017387.1"/>
    <property type="gene ID" value="ENSSSCG00040030810.1"/>
</dbReference>
<dbReference type="PANTHER" id="PTHR11972:SF60">
    <property type="entry name" value="CYTOCHROME B-245 HEAVY CHAIN"/>
    <property type="match status" value="1"/>
</dbReference>
<dbReference type="GO" id="GO:0016491">
    <property type="term" value="F:oxidoreductase activity"/>
    <property type="evidence" value="ECO:0007669"/>
    <property type="project" value="UniProtKB-KW"/>
</dbReference>
<dbReference type="AlphaFoldDB" id="A0A8D1E615"/>
<name>A0A8D1E615_PIG</name>
<keyword evidence="2" id="KW-0274">FAD</keyword>
<evidence type="ECO:0000256" key="1">
    <source>
        <dbReference type="ARBA" id="ARBA00022630"/>
    </source>
</evidence>
<dbReference type="InterPro" id="IPR050369">
    <property type="entry name" value="RBOH/FRE"/>
</dbReference>
<evidence type="ECO:0000313" key="7">
    <source>
        <dbReference type="Proteomes" id="UP000694722"/>
    </source>
</evidence>
<evidence type="ECO:0000313" key="6">
    <source>
        <dbReference type="Ensembl" id="ENSSSCP00040017387.1"/>
    </source>
</evidence>
<protein>
    <submittedName>
        <fullName evidence="6">Uncharacterized protein</fullName>
    </submittedName>
</protein>
<feature type="transmembrane region" description="Helical" evidence="5">
    <location>
        <begin position="12"/>
        <end position="31"/>
    </location>
</feature>
<evidence type="ECO:0000256" key="2">
    <source>
        <dbReference type="ARBA" id="ARBA00022827"/>
    </source>
</evidence>
<dbReference type="PANTHER" id="PTHR11972">
    <property type="entry name" value="NADPH OXIDASE"/>
    <property type="match status" value="1"/>
</dbReference>
<accession>A0A8D1E615</accession>
<dbReference type="NCBIfam" id="TIGR01053">
    <property type="entry name" value="LSD1"/>
    <property type="match status" value="1"/>
</dbReference>
<proteinExistence type="predicted"/>
<keyword evidence="5" id="KW-0472">Membrane</keyword>
<keyword evidence="5" id="KW-0812">Transmembrane</keyword>
<organism evidence="6 7">
    <name type="scientific">Sus scrofa</name>
    <name type="common">Pig</name>
    <dbReference type="NCBI Taxonomy" id="9823"/>
    <lineage>
        <taxon>Eukaryota</taxon>
        <taxon>Metazoa</taxon>
        <taxon>Chordata</taxon>
        <taxon>Craniata</taxon>
        <taxon>Vertebrata</taxon>
        <taxon>Euteleostomi</taxon>
        <taxon>Mammalia</taxon>
        <taxon>Eutheria</taxon>
        <taxon>Laurasiatheria</taxon>
        <taxon>Artiodactyla</taxon>
        <taxon>Suina</taxon>
        <taxon>Suidae</taxon>
        <taxon>Sus</taxon>
    </lineage>
</organism>
<keyword evidence="1" id="KW-0285">Flavoprotein</keyword>
<keyword evidence="4" id="KW-0560">Oxidoreductase</keyword>
<sequence length="92" mass="10370">KRSWGTPQGERGHCGLVWLGLNVFLFVHYYLLYDTSKEYIYTRKLLGSALALARAPAACLNFNCMLILLPVCRNLLSFLRGSSAVRADAYKI</sequence>
<evidence type="ECO:0000256" key="4">
    <source>
        <dbReference type="ARBA" id="ARBA00023002"/>
    </source>
</evidence>
<reference evidence="6" key="1">
    <citation type="submission" date="2025-08" db="UniProtKB">
        <authorList>
            <consortium name="Ensembl"/>
        </authorList>
    </citation>
    <scope>IDENTIFICATION</scope>
</reference>